<keyword evidence="2" id="KW-0614">Plasmid</keyword>
<reference evidence="2 3" key="1">
    <citation type="journal article" date="2019" name="Emerg. Microbes Infect.">
        <title>Comprehensive subspecies identification of 175 nontuberculous mycobacteria species based on 7547 genomic profiles.</title>
        <authorList>
            <person name="Matsumoto Y."/>
            <person name="Kinjo T."/>
            <person name="Motooka D."/>
            <person name="Nabeya D."/>
            <person name="Jung N."/>
            <person name="Uechi K."/>
            <person name="Horii T."/>
            <person name="Iida T."/>
            <person name="Fujita J."/>
            <person name="Nakamura S."/>
        </authorList>
    </citation>
    <scope>NUCLEOTIDE SEQUENCE [LARGE SCALE GENOMIC DNA]</scope>
    <source>
        <strain evidence="2 3">JCM 12603</strain>
        <plasmid evidence="3">pjcm12603 dna</plasmid>
    </source>
</reference>
<proteinExistence type="predicted"/>
<feature type="region of interest" description="Disordered" evidence="1">
    <location>
        <begin position="38"/>
        <end position="59"/>
    </location>
</feature>
<protein>
    <submittedName>
        <fullName evidence="2">Uncharacterized protein</fullName>
    </submittedName>
</protein>
<dbReference type="RefSeq" id="WP_235682704.1">
    <property type="nucleotide sequence ID" value="NZ_AP022571.1"/>
</dbReference>
<dbReference type="AlphaFoldDB" id="A0A6N4VIJ8"/>
<geneLocation type="plasmid" evidence="3">
    <name>pjcm12603 dna</name>
</geneLocation>
<name>A0A6N4VIJ8_9MYCO</name>
<sequence>MSITTAIITTDCIATIDQPVDCLLDAMIEAQNRVGQITWDDMPSGPTAPTAPRRSHGPITVVDTSTTTDLLDTIRTWMQHASRSAGPAPPRAGTGLPASSGITLTSGGLGSYSPLTVSRSQLIGRGPTGQPTPTPNYAGRVTFSAYRSLPLAGRKPCSVQRRLFGLTAHLTRLTAPQR</sequence>
<dbReference type="KEGG" id="mpof:MPOR_56810"/>
<evidence type="ECO:0000313" key="3">
    <source>
        <dbReference type="Proteomes" id="UP000466785"/>
    </source>
</evidence>
<gene>
    <name evidence="2" type="ORF">MPOR_56810</name>
</gene>
<accession>A0A6N4VIJ8</accession>
<dbReference type="EMBL" id="AP022571">
    <property type="protein sequence ID" value="BBX54655.1"/>
    <property type="molecule type" value="Genomic_DNA"/>
</dbReference>
<evidence type="ECO:0000256" key="1">
    <source>
        <dbReference type="SAM" id="MobiDB-lite"/>
    </source>
</evidence>
<dbReference type="Proteomes" id="UP000466785">
    <property type="component" value="Plasmid pJCM12603"/>
</dbReference>
<organism evidence="2 3">
    <name type="scientific">Mycolicibacterium poriferae</name>
    <dbReference type="NCBI Taxonomy" id="39694"/>
    <lineage>
        <taxon>Bacteria</taxon>
        <taxon>Bacillati</taxon>
        <taxon>Actinomycetota</taxon>
        <taxon>Actinomycetes</taxon>
        <taxon>Mycobacteriales</taxon>
        <taxon>Mycobacteriaceae</taxon>
        <taxon>Mycolicibacterium</taxon>
    </lineage>
</organism>
<keyword evidence="3" id="KW-1185">Reference proteome</keyword>
<evidence type="ECO:0000313" key="2">
    <source>
        <dbReference type="EMBL" id="BBX54655.1"/>
    </source>
</evidence>